<dbReference type="OrthoDB" id="691517at2759"/>
<proteinExistence type="predicted"/>
<reference evidence="1" key="1">
    <citation type="submission" date="2020-07" db="EMBL/GenBank/DDBJ databases">
        <title>Genome sequence and genetic diversity analysis of an under-domesticated orphan crop, white fonio (Digitaria exilis).</title>
        <authorList>
            <person name="Bennetzen J.L."/>
            <person name="Chen S."/>
            <person name="Ma X."/>
            <person name="Wang X."/>
            <person name="Yssel A.E.J."/>
            <person name="Chaluvadi S.R."/>
            <person name="Johnson M."/>
            <person name="Gangashetty P."/>
            <person name="Hamidou F."/>
            <person name="Sanogo M.D."/>
            <person name="Zwaenepoel A."/>
            <person name="Wallace J."/>
            <person name="Van De Peer Y."/>
            <person name="Van Deynze A."/>
        </authorList>
    </citation>
    <scope>NUCLEOTIDE SEQUENCE</scope>
    <source>
        <tissue evidence="1">Leaves</tissue>
    </source>
</reference>
<name>A0A835FZ68_9POAL</name>
<evidence type="ECO:0000313" key="1">
    <source>
        <dbReference type="EMBL" id="KAF8779433.1"/>
    </source>
</evidence>
<dbReference type="InterPro" id="IPR055290">
    <property type="entry name" value="At3g26010-like"/>
</dbReference>
<organism evidence="1 2">
    <name type="scientific">Digitaria exilis</name>
    <dbReference type="NCBI Taxonomy" id="1010633"/>
    <lineage>
        <taxon>Eukaryota</taxon>
        <taxon>Viridiplantae</taxon>
        <taxon>Streptophyta</taxon>
        <taxon>Embryophyta</taxon>
        <taxon>Tracheophyta</taxon>
        <taxon>Spermatophyta</taxon>
        <taxon>Magnoliopsida</taxon>
        <taxon>Liliopsida</taxon>
        <taxon>Poales</taxon>
        <taxon>Poaceae</taxon>
        <taxon>PACMAD clade</taxon>
        <taxon>Panicoideae</taxon>
        <taxon>Panicodae</taxon>
        <taxon>Paniceae</taxon>
        <taxon>Anthephorinae</taxon>
        <taxon>Digitaria</taxon>
    </lineage>
</organism>
<dbReference type="Proteomes" id="UP000636709">
    <property type="component" value="Unassembled WGS sequence"/>
</dbReference>
<dbReference type="AlphaFoldDB" id="A0A835FZ68"/>
<gene>
    <name evidence="1" type="ORF">HU200_002704</name>
</gene>
<keyword evidence="2" id="KW-1185">Reference proteome</keyword>
<dbReference type="PANTHER" id="PTHR35546">
    <property type="entry name" value="F-BOX PROTEIN INTERACTION DOMAIN PROTEIN-RELATED"/>
    <property type="match status" value="1"/>
</dbReference>
<dbReference type="EMBL" id="JACEFO010000183">
    <property type="protein sequence ID" value="KAF8779433.1"/>
    <property type="molecule type" value="Genomic_DNA"/>
</dbReference>
<evidence type="ECO:0008006" key="3">
    <source>
        <dbReference type="Google" id="ProtNLM"/>
    </source>
</evidence>
<accession>A0A835FZ68</accession>
<sequence length="196" mass="22475">MWSHITRDWNEHEKQGLEGWRQKGLIPCQGPRRAFVNGMLHFIISGQDEIAAVGVQRTTEKLVPVPKAAEGNCWRVPGCIAQSQGRLHYINQESDARLSIWVLQDYDADKWVLKDRVKLFGENRYMGWENGFHVIAMHPDGNVVFIVQSWDLKLTAYHMDHKPVRVISTLKEGSCIAHIVPYVPNFLGLSVLINKY</sequence>
<dbReference type="PANTHER" id="PTHR35546:SF24">
    <property type="entry name" value="F-BOX DOMAIN-CONTAINING PROTEIN"/>
    <property type="match status" value="1"/>
</dbReference>
<protein>
    <recommendedName>
        <fullName evidence="3">F-box associated domain-containing protein</fullName>
    </recommendedName>
</protein>
<evidence type="ECO:0000313" key="2">
    <source>
        <dbReference type="Proteomes" id="UP000636709"/>
    </source>
</evidence>
<comment type="caution">
    <text evidence="1">The sequence shown here is derived from an EMBL/GenBank/DDBJ whole genome shotgun (WGS) entry which is preliminary data.</text>
</comment>